<dbReference type="InterPro" id="IPR046360">
    <property type="entry name" value="T-box_DNA-bd"/>
</dbReference>
<dbReference type="PROSITE" id="PS50252">
    <property type="entry name" value="TBOX_3"/>
    <property type="match status" value="1"/>
</dbReference>
<evidence type="ECO:0000313" key="8">
    <source>
        <dbReference type="EMBL" id="CAF4615055.1"/>
    </source>
</evidence>
<dbReference type="EMBL" id="CAJOBJ010181720">
    <property type="protein sequence ID" value="CAF4920734.1"/>
    <property type="molecule type" value="Genomic_DNA"/>
</dbReference>
<dbReference type="Proteomes" id="UP000681967">
    <property type="component" value="Unassembled WGS sequence"/>
</dbReference>
<comment type="caution">
    <text evidence="5">Lacks conserved residue(s) required for the propagation of feature annotation.</text>
</comment>
<dbReference type="SUPFAM" id="SSF49417">
    <property type="entry name" value="p53-like transcription factors"/>
    <property type="match status" value="1"/>
</dbReference>
<gene>
    <name evidence="7" type="ORF">BYL167_LOCUS37797</name>
    <name evidence="8" type="ORF">GIL414_LOCUS39529</name>
    <name evidence="9" type="ORF">GIL414_LOCUS52801</name>
</gene>
<organism evidence="8 10">
    <name type="scientific">Rotaria magnacalcarata</name>
    <dbReference type="NCBI Taxonomy" id="392030"/>
    <lineage>
        <taxon>Eukaryota</taxon>
        <taxon>Metazoa</taxon>
        <taxon>Spiralia</taxon>
        <taxon>Gnathifera</taxon>
        <taxon>Rotifera</taxon>
        <taxon>Eurotatoria</taxon>
        <taxon>Bdelloidea</taxon>
        <taxon>Philodinida</taxon>
        <taxon>Philodinidae</taxon>
        <taxon>Rotaria</taxon>
    </lineage>
</organism>
<dbReference type="GO" id="GO:0003677">
    <property type="term" value="F:DNA binding"/>
    <property type="evidence" value="ECO:0007669"/>
    <property type="project" value="UniProtKB-UniRule"/>
</dbReference>
<evidence type="ECO:0000256" key="4">
    <source>
        <dbReference type="ARBA" id="ARBA00023242"/>
    </source>
</evidence>
<dbReference type="AlphaFoldDB" id="A0A8S2ZAW2"/>
<keyword evidence="3" id="KW-0804">Transcription</keyword>
<dbReference type="GO" id="GO:0003700">
    <property type="term" value="F:DNA-binding transcription factor activity"/>
    <property type="evidence" value="ECO:0007669"/>
    <property type="project" value="InterPro"/>
</dbReference>
<feature type="non-terminal residue" evidence="8">
    <location>
        <position position="33"/>
    </location>
</feature>
<dbReference type="GO" id="GO:0045893">
    <property type="term" value="P:positive regulation of DNA-templated transcription"/>
    <property type="evidence" value="ECO:0007669"/>
    <property type="project" value="InterPro"/>
</dbReference>
<dbReference type="InterPro" id="IPR008967">
    <property type="entry name" value="p53-like_TF_DNA-bd_sf"/>
</dbReference>
<evidence type="ECO:0000313" key="7">
    <source>
        <dbReference type="EMBL" id="CAF4543342.1"/>
    </source>
</evidence>
<sequence length="33" mass="3855">MFLLDIVPVDDNRYKYQESAWIVSGKAEPHIYG</sequence>
<keyword evidence="1" id="KW-0805">Transcription regulation</keyword>
<proteinExistence type="predicted"/>
<dbReference type="EMBL" id="CAJOBH010086455">
    <property type="protein sequence ID" value="CAF4543342.1"/>
    <property type="molecule type" value="Genomic_DNA"/>
</dbReference>
<dbReference type="InterPro" id="IPR036960">
    <property type="entry name" value="T-box_sf"/>
</dbReference>
<dbReference type="EMBL" id="CAJOBJ010107230">
    <property type="protein sequence ID" value="CAF4615055.1"/>
    <property type="molecule type" value="Genomic_DNA"/>
</dbReference>
<evidence type="ECO:0000256" key="3">
    <source>
        <dbReference type="ARBA" id="ARBA00023163"/>
    </source>
</evidence>
<evidence type="ECO:0000313" key="9">
    <source>
        <dbReference type="EMBL" id="CAF4920734.1"/>
    </source>
</evidence>
<keyword evidence="2 5" id="KW-0238">DNA-binding</keyword>
<reference evidence="8" key="1">
    <citation type="submission" date="2021-02" db="EMBL/GenBank/DDBJ databases">
        <authorList>
            <person name="Nowell W R."/>
        </authorList>
    </citation>
    <scope>NUCLEOTIDE SEQUENCE</scope>
</reference>
<evidence type="ECO:0000256" key="5">
    <source>
        <dbReference type="PROSITE-ProRule" id="PRU00201"/>
    </source>
</evidence>
<evidence type="ECO:0000313" key="10">
    <source>
        <dbReference type="Proteomes" id="UP000681720"/>
    </source>
</evidence>
<comment type="subcellular location">
    <subcellularLocation>
        <location evidence="5">Nucleus</location>
    </subcellularLocation>
</comment>
<keyword evidence="4 5" id="KW-0539">Nucleus</keyword>
<accession>A0A8S2ZAW2</accession>
<comment type="caution">
    <text evidence="8">The sequence shown here is derived from an EMBL/GenBank/DDBJ whole genome shotgun (WGS) entry which is preliminary data.</text>
</comment>
<evidence type="ECO:0000256" key="1">
    <source>
        <dbReference type="ARBA" id="ARBA00023015"/>
    </source>
</evidence>
<dbReference type="GO" id="GO:0005634">
    <property type="term" value="C:nucleus"/>
    <property type="evidence" value="ECO:0007669"/>
    <property type="project" value="UniProtKB-SubCell"/>
</dbReference>
<evidence type="ECO:0000259" key="6">
    <source>
        <dbReference type="PROSITE" id="PS50252"/>
    </source>
</evidence>
<protein>
    <recommendedName>
        <fullName evidence="6">T-box domain-containing protein</fullName>
    </recommendedName>
</protein>
<dbReference type="Pfam" id="PF00907">
    <property type="entry name" value="T-box"/>
    <property type="match status" value="1"/>
</dbReference>
<feature type="domain" description="T-box" evidence="6">
    <location>
        <begin position="1"/>
        <end position="33"/>
    </location>
</feature>
<evidence type="ECO:0000256" key="2">
    <source>
        <dbReference type="ARBA" id="ARBA00023125"/>
    </source>
</evidence>
<name>A0A8S2ZAW2_9BILA</name>
<dbReference type="Gene3D" id="2.60.40.820">
    <property type="entry name" value="Transcription factor, T-box"/>
    <property type="match status" value="1"/>
</dbReference>
<dbReference type="Proteomes" id="UP000681720">
    <property type="component" value="Unassembled WGS sequence"/>
</dbReference>